<keyword evidence="1" id="KW-1133">Transmembrane helix</keyword>
<gene>
    <name evidence="2" type="ORF">FPZ49_01465</name>
</gene>
<feature type="transmembrane region" description="Helical" evidence="1">
    <location>
        <begin position="137"/>
        <end position="156"/>
    </location>
</feature>
<proteinExistence type="predicted"/>
<keyword evidence="1" id="KW-0472">Membrane</keyword>
<keyword evidence="3" id="KW-1185">Reference proteome</keyword>
<evidence type="ECO:0000256" key="1">
    <source>
        <dbReference type="SAM" id="Phobius"/>
    </source>
</evidence>
<comment type="caution">
    <text evidence="2">The sequence shown here is derived from an EMBL/GenBank/DDBJ whole genome shotgun (WGS) entry which is preliminary data.</text>
</comment>
<evidence type="ECO:0000313" key="2">
    <source>
        <dbReference type="EMBL" id="TVY11974.1"/>
    </source>
</evidence>
<dbReference type="OrthoDB" id="2618234at2"/>
<accession>A0A559KIK7</accession>
<feature type="transmembrane region" description="Helical" evidence="1">
    <location>
        <begin position="13"/>
        <end position="29"/>
    </location>
</feature>
<reference evidence="2 3" key="1">
    <citation type="submission" date="2019-07" db="EMBL/GenBank/DDBJ databases">
        <authorList>
            <person name="Kim J."/>
        </authorList>
    </citation>
    <scope>NUCLEOTIDE SEQUENCE [LARGE SCALE GENOMIC DNA]</scope>
    <source>
        <strain evidence="2 3">JC52</strain>
    </source>
</reference>
<sequence>MIVYDTRFNSNEWFILGGLVLGFTVIYFLPKRFSKKHAVVYFMCGVFSGFFFDHSLSVEPRSFYDVNDTSKYEFMDFLSYFSYGSISYLFFYFYDRLYIHTSAGIAVYVLGWSLLSVGIEWLAVLVGVFHYQLGYKLAYSFPIYLIVQTCWVAFFCRYRKISEA</sequence>
<feature type="transmembrane region" description="Helical" evidence="1">
    <location>
        <begin position="77"/>
        <end position="94"/>
    </location>
</feature>
<name>A0A559KIK7_9BACL</name>
<feature type="transmembrane region" description="Helical" evidence="1">
    <location>
        <begin position="38"/>
        <end position="57"/>
    </location>
</feature>
<dbReference type="Proteomes" id="UP000317036">
    <property type="component" value="Unassembled WGS sequence"/>
</dbReference>
<protein>
    <submittedName>
        <fullName evidence="2">Uncharacterized protein</fullName>
    </submittedName>
</protein>
<organism evidence="2 3">
    <name type="scientific">Paenibacillus cremeus</name>
    <dbReference type="NCBI Taxonomy" id="2163881"/>
    <lineage>
        <taxon>Bacteria</taxon>
        <taxon>Bacillati</taxon>
        <taxon>Bacillota</taxon>
        <taxon>Bacilli</taxon>
        <taxon>Bacillales</taxon>
        <taxon>Paenibacillaceae</taxon>
        <taxon>Paenibacillus</taxon>
    </lineage>
</organism>
<keyword evidence="1" id="KW-0812">Transmembrane</keyword>
<dbReference type="EMBL" id="VNJI01000001">
    <property type="protein sequence ID" value="TVY11974.1"/>
    <property type="molecule type" value="Genomic_DNA"/>
</dbReference>
<feature type="transmembrane region" description="Helical" evidence="1">
    <location>
        <begin position="106"/>
        <end position="131"/>
    </location>
</feature>
<evidence type="ECO:0000313" key="3">
    <source>
        <dbReference type="Proteomes" id="UP000317036"/>
    </source>
</evidence>
<dbReference type="RefSeq" id="WP_144842558.1">
    <property type="nucleotide sequence ID" value="NZ_VNJI01000001.1"/>
</dbReference>
<dbReference type="AlphaFoldDB" id="A0A559KIK7"/>